<evidence type="ECO:0008006" key="7">
    <source>
        <dbReference type="Google" id="ProtNLM"/>
    </source>
</evidence>
<feature type="domain" description="Nephrocystin 3-like N-terminal" evidence="3">
    <location>
        <begin position="254"/>
        <end position="423"/>
    </location>
</feature>
<dbReference type="InterPro" id="IPR027417">
    <property type="entry name" value="P-loop_NTPase"/>
</dbReference>
<evidence type="ECO:0000313" key="5">
    <source>
        <dbReference type="EMBL" id="KAK1760560.1"/>
    </source>
</evidence>
<evidence type="ECO:0000259" key="4">
    <source>
        <dbReference type="Pfam" id="PF25053"/>
    </source>
</evidence>
<accession>A0AAJ0FGX9</accession>
<evidence type="ECO:0000313" key="6">
    <source>
        <dbReference type="Proteomes" id="UP001239445"/>
    </source>
</evidence>
<evidence type="ECO:0000259" key="3">
    <source>
        <dbReference type="Pfam" id="PF24883"/>
    </source>
</evidence>
<dbReference type="Gene3D" id="3.40.50.300">
    <property type="entry name" value="P-loop containing nucleotide triphosphate hydrolases"/>
    <property type="match status" value="1"/>
</dbReference>
<evidence type="ECO:0000256" key="2">
    <source>
        <dbReference type="SAM" id="Coils"/>
    </source>
</evidence>
<gene>
    <name evidence="5" type="ORF">QBC47DRAFT_355731</name>
</gene>
<keyword evidence="2" id="KW-0175">Coiled coil</keyword>
<feature type="domain" description="DUF7791" evidence="4">
    <location>
        <begin position="578"/>
        <end position="690"/>
    </location>
</feature>
<name>A0AAJ0FGX9_9PEZI</name>
<dbReference type="InterPro" id="IPR056693">
    <property type="entry name" value="DUF7791"/>
</dbReference>
<dbReference type="Proteomes" id="UP001239445">
    <property type="component" value="Unassembled WGS sequence"/>
</dbReference>
<dbReference type="InterPro" id="IPR056884">
    <property type="entry name" value="NPHP3-like_N"/>
</dbReference>
<protein>
    <recommendedName>
        <fullName evidence="7">NACHT domain-containing protein</fullName>
    </recommendedName>
</protein>
<sequence>MDPFTAIGLAGSIVTFVDVGVKVLSAARKMRASASGATDENESLASMSLRFNAALAAIDSKLSAGPLTQQEMALNELAKECRGVSDELLVLLGELKAKRPNSTASSLRAAWRNVRKKDDKNALEQKLNRCRQELDLMLSSMTRFDFLERLDELAKYGQSSQAELQSLQSNVKALESSLQAGVCGGWISAQALDSIRQVVRLSNQATTAVRQHRILDALRFDLMSERFDDVATAHRGTFSWLLGEGEGGAGQLDRSLRDWLEGGTGVFHISGKPGSGKSTLMKYLCCHDKTKEYLDAWASPKSLVIGKFFFWKPGSPLQKQLRGLVRGLLYSLLSESPDLIPLVFPKHWAATLVYPQIVFESHDEIQQAFLALIRRDDVYEKQRFAFFIDGVDEFEGNHAEMVEWLISWTVSRPENVKVCVSSREWVVFQEAFKSFPNLRLHEVTRPDIMKLVRDRLGNNADFSKLAQPKNMDRMFRQMVDKSDGVFLWVSLILRDIEEGLLSGDDLAQLEAKIDSLPNELGDLFWHLFNAIHPADRRESYAILTMALHCPIDWPLFRFCFLWDYLNGSHCQVVPGEAPEPLEPDQIAEMLVKIRRKIYGKAKGLLEVQKTGKRDGGRKRYGLRSALESDQFHAKDVTFRETIKLTHRSIVEFLGSEEVKQKMAAQTAGFDVLDALCQTFLAHLQVIVSTEAGCAYYFFPPATTEVPDYNQTEFADFPGLGWDMSRLLNEGCKAGALDSTRFCLFLDRVAEVVEPAEDAAGPLESLRGMLNFGYRDINFGVLGGMPIRYAGAVTTPEGLAMMASFYGSPAYLHHTQSYGLVRVVGHLPMLVVACVQTVYNKFPALLPGMMRVLEVYFSRGRSPNEPSFVKGASCWHYVVWRVVASATLEERRIFFPLFAFMVLMGGDPRLWLRLRAHPADETIVLVSFECGGGGPDRTPIDVHENGAEMATTLTWRLKAYMQRHGTEVSLRMLVGLWYPRHARPLQEAMDWMLARGGRLMADQRRELKERFEPSIRPLISQKAAEAISVHPQDYLFPSIPVRGWYRESGGSQIKVEMPREDHVW</sequence>
<dbReference type="PANTHER" id="PTHR10039">
    <property type="entry name" value="AMELOGENIN"/>
    <property type="match status" value="1"/>
</dbReference>
<proteinExistence type="predicted"/>
<keyword evidence="6" id="KW-1185">Reference proteome</keyword>
<dbReference type="Pfam" id="PF24883">
    <property type="entry name" value="NPHP3_N"/>
    <property type="match status" value="1"/>
</dbReference>
<evidence type="ECO:0000256" key="1">
    <source>
        <dbReference type="ARBA" id="ARBA00022737"/>
    </source>
</evidence>
<feature type="coiled-coil region" evidence="2">
    <location>
        <begin position="113"/>
        <end position="177"/>
    </location>
</feature>
<dbReference type="AlphaFoldDB" id="A0AAJ0FGX9"/>
<dbReference type="PANTHER" id="PTHR10039:SF5">
    <property type="entry name" value="NACHT DOMAIN-CONTAINING PROTEIN"/>
    <property type="match status" value="1"/>
</dbReference>
<reference evidence="5" key="1">
    <citation type="submission" date="2023-06" db="EMBL/GenBank/DDBJ databases">
        <title>Genome-scale phylogeny and comparative genomics of the fungal order Sordariales.</title>
        <authorList>
            <consortium name="Lawrence Berkeley National Laboratory"/>
            <person name="Hensen N."/>
            <person name="Bonometti L."/>
            <person name="Westerberg I."/>
            <person name="Brannstrom I.O."/>
            <person name="Guillou S."/>
            <person name="Cros-Aarteil S."/>
            <person name="Calhoun S."/>
            <person name="Haridas S."/>
            <person name="Kuo A."/>
            <person name="Mondo S."/>
            <person name="Pangilinan J."/>
            <person name="Riley R."/>
            <person name="Labutti K."/>
            <person name="Andreopoulos B."/>
            <person name="Lipzen A."/>
            <person name="Chen C."/>
            <person name="Yanf M."/>
            <person name="Daum C."/>
            <person name="Ng V."/>
            <person name="Clum A."/>
            <person name="Steindorff A."/>
            <person name="Ohm R."/>
            <person name="Martin F."/>
            <person name="Silar P."/>
            <person name="Natvig D."/>
            <person name="Lalanne C."/>
            <person name="Gautier V."/>
            <person name="Ament-Velasquez S.L."/>
            <person name="Kruys A."/>
            <person name="Hutchinson M.I."/>
            <person name="Powell A.J."/>
            <person name="Barry K."/>
            <person name="Miller A.N."/>
            <person name="Grigoriev I.V."/>
            <person name="Debuchy R."/>
            <person name="Gladieux P."/>
            <person name="Thoren M.H."/>
            <person name="Johannesson H."/>
        </authorList>
    </citation>
    <scope>NUCLEOTIDE SEQUENCE</scope>
    <source>
        <strain evidence="5">PSN4</strain>
    </source>
</reference>
<keyword evidence="1" id="KW-0677">Repeat</keyword>
<dbReference type="SUPFAM" id="SSF52540">
    <property type="entry name" value="P-loop containing nucleoside triphosphate hydrolases"/>
    <property type="match status" value="1"/>
</dbReference>
<dbReference type="EMBL" id="MU839827">
    <property type="protein sequence ID" value="KAK1760560.1"/>
    <property type="molecule type" value="Genomic_DNA"/>
</dbReference>
<organism evidence="5 6">
    <name type="scientific">Echria macrotheca</name>
    <dbReference type="NCBI Taxonomy" id="438768"/>
    <lineage>
        <taxon>Eukaryota</taxon>
        <taxon>Fungi</taxon>
        <taxon>Dikarya</taxon>
        <taxon>Ascomycota</taxon>
        <taxon>Pezizomycotina</taxon>
        <taxon>Sordariomycetes</taxon>
        <taxon>Sordariomycetidae</taxon>
        <taxon>Sordariales</taxon>
        <taxon>Schizotheciaceae</taxon>
        <taxon>Echria</taxon>
    </lineage>
</organism>
<comment type="caution">
    <text evidence="5">The sequence shown here is derived from an EMBL/GenBank/DDBJ whole genome shotgun (WGS) entry which is preliminary data.</text>
</comment>
<dbReference type="Pfam" id="PF25053">
    <property type="entry name" value="DUF7791"/>
    <property type="match status" value="1"/>
</dbReference>